<evidence type="ECO:0000259" key="5">
    <source>
        <dbReference type="Pfam" id="PF00724"/>
    </source>
</evidence>
<keyword evidence="7" id="KW-1185">Reference proteome</keyword>
<dbReference type="Pfam" id="PF00724">
    <property type="entry name" value="Oxidored_FMN"/>
    <property type="match status" value="1"/>
</dbReference>
<keyword evidence="4" id="KW-0560">Oxidoreductase</keyword>
<dbReference type="InterPro" id="IPR013785">
    <property type="entry name" value="Aldolase_TIM"/>
</dbReference>
<dbReference type="EMBL" id="MU004200">
    <property type="protein sequence ID" value="KAF2488799.1"/>
    <property type="molecule type" value="Genomic_DNA"/>
</dbReference>
<dbReference type="AlphaFoldDB" id="A0A6A6Q9T7"/>
<keyword evidence="3" id="KW-0288">FMN</keyword>
<dbReference type="InterPro" id="IPR051799">
    <property type="entry name" value="NADH_flavin_oxidoreductase"/>
</dbReference>
<dbReference type="OrthoDB" id="1663137at2759"/>
<organism evidence="6 7">
    <name type="scientific">Lophium mytilinum</name>
    <dbReference type="NCBI Taxonomy" id="390894"/>
    <lineage>
        <taxon>Eukaryota</taxon>
        <taxon>Fungi</taxon>
        <taxon>Dikarya</taxon>
        <taxon>Ascomycota</taxon>
        <taxon>Pezizomycotina</taxon>
        <taxon>Dothideomycetes</taxon>
        <taxon>Pleosporomycetidae</taxon>
        <taxon>Mytilinidiales</taxon>
        <taxon>Mytilinidiaceae</taxon>
        <taxon>Lophium</taxon>
    </lineage>
</organism>
<dbReference type="PANTHER" id="PTHR43656">
    <property type="entry name" value="BINDING OXIDOREDUCTASE, PUTATIVE (AFU_ORTHOLOGUE AFUA_2G08260)-RELATED"/>
    <property type="match status" value="1"/>
</dbReference>
<evidence type="ECO:0000313" key="6">
    <source>
        <dbReference type="EMBL" id="KAF2488799.1"/>
    </source>
</evidence>
<protein>
    <submittedName>
        <fullName evidence="6">FMN-linked oxidoreductase</fullName>
    </submittedName>
</protein>
<dbReference type="Gene3D" id="3.20.20.70">
    <property type="entry name" value="Aldolase class I"/>
    <property type="match status" value="1"/>
</dbReference>
<accession>A0A6A6Q9T7</accession>
<evidence type="ECO:0000256" key="1">
    <source>
        <dbReference type="ARBA" id="ARBA00005979"/>
    </source>
</evidence>
<proteinExistence type="inferred from homology"/>
<sequence>MAPIRFTSTPTSAAPLAQPLEFSFSGRTAPNRLLKAAMSETMASYTPENHSTHGIPSDELIKLYEAWGEGGYGQILTGNVMLFDNQLEGPGNPVIAPDAEFEGERFEKFKTLATGAKKYGSLIVAQVSHPGRQVDQKVNPHPISASDVALEGAKLGRTFAKPRPATESDLAEIASAFAHAAEFLEKAGFDGIELHGAHGYLIAQFLSLTTNTRTDKYGGSLANRMRFLLEIAAAIKARVSPAFVLGIKINSVEFQTGGFTPAEAALLVTELEKAEFDYVELSGGTYETILQTFRHQRESTRIREGFFVDFAEQILKPLTKTKGYVTGGFKTTGAMVKALETGVDGIGLGRPTCHEMAFGKDLLEGRISGAIKVHLDEGDFASTAAAAGTNLKRVSQGEEVLDFSDEEFVKGWLVKFAAMMKGAGVEA</sequence>
<name>A0A6A6Q9T7_9PEZI</name>
<keyword evidence="2" id="KW-0285">Flavoprotein</keyword>
<comment type="similarity">
    <text evidence="1">Belongs to the NADH:flavin oxidoreductase/NADH oxidase family.</text>
</comment>
<dbReference type="GO" id="GO:0016491">
    <property type="term" value="F:oxidoreductase activity"/>
    <property type="evidence" value="ECO:0007669"/>
    <property type="project" value="UniProtKB-KW"/>
</dbReference>
<evidence type="ECO:0000256" key="3">
    <source>
        <dbReference type="ARBA" id="ARBA00022643"/>
    </source>
</evidence>
<evidence type="ECO:0000256" key="2">
    <source>
        <dbReference type="ARBA" id="ARBA00022630"/>
    </source>
</evidence>
<dbReference type="Proteomes" id="UP000799750">
    <property type="component" value="Unassembled WGS sequence"/>
</dbReference>
<dbReference type="SUPFAM" id="SSF51395">
    <property type="entry name" value="FMN-linked oxidoreductases"/>
    <property type="match status" value="1"/>
</dbReference>
<dbReference type="GO" id="GO:0010181">
    <property type="term" value="F:FMN binding"/>
    <property type="evidence" value="ECO:0007669"/>
    <property type="project" value="InterPro"/>
</dbReference>
<dbReference type="CDD" id="cd04733">
    <property type="entry name" value="OYE_like_2_FMN"/>
    <property type="match status" value="1"/>
</dbReference>
<evidence type="ECO:0000256" key="4">
    <source>
        <dbReference type="ARBA" id="ARBA00023002"/>
    </source>
</evidence>
<evidence type="ECO:0000313" key="7">
    <source>
        <dbReference type="Proteomes" id="UP000799750"/>
    </source>
</evidence>
<reference evidence="6" key="1">
    <citation type="journal article" date="2020" name="Stud. Mycol.">
        <title>101 Dothideomycetes genomes: a test case for predicting lifestyles and emergence of pathogens.</title>
        <authorList>
            <person name="Haridas S."/>
            <person name="Albert R."/>
            <person name="Binder M."/>
            <person name="Bloem J."/>
            <person name="Labutti K."/>
            <person name="Salamov A."/>
            <person name="Andreopoulos B."/>
            <person name="Baker S."/>
            <person name="Barry K."/>
            <person name="Bills G."/>
            <person name="Bluhm B."/>
            <person name="Cannon C."/>
            <person name="Castanera R."/>
            <person name="Culley D."/>
            <person name="Daum C."/>
            <person name="Ezra D."/>
            <person name="Gonzalez J."/>
            <person name="Henrissat B."/>
            <person name="Kuo A."/>
            <person name="Liang C."/>
            <person name="Lipzen A."/>
            <person name="Lutzoni F."/>
            <person name="Magnuson J."/>
            <person name="Mondo S."/>
            <person name="Nolan M."/>
            <person name="Ohm R."/>
            <person name="Pangilinan J."/>
            <person name="Park H.-J."/>
            <person name="Ramirez L."/>
            <person name="Alfaro M."/>
            <person name="Sun H."/>
            <person name="Tritt A."/>
            <person name="Yoshinaga Y."/>
            <person name="Zwiers L.-H."/>
            <person name="Turgeon B."/>
            <person name="Goodwin S."/>
            <person name="Spatafora J."/>
            <person name="Crous P."/>
            <person name="Grigoriev I."/>
        </authorList>
    </citation>
    <scope>NUCLEOTIDE SEQUENCE</scope>
    <source>
        <strain evidence="6">CBS 269.34</strain>
    </source>
</reference>
<dbReference type="InterPro" id="IPR001155">
    <property type="entry name" value="OxRdtase_FMN_N"/>
</dbReference>
<gene>
    <name evidence="6" type="ORF">BU16DRAFT_213380</name>
</gene>
<dbReference type="PANTHER" id="PTHR43656:SF5">
    <property type="entry name" value="NADH:FLAVIN OXIDOREDUCTASE_NADH OXIDASE N-TERMINAL DOMAIN-CONTAINING PROTEIN"/>
    <property type="match status" value="1"/>
</dbReference>
<feature type="domain" description="NADH:flavin oxidoreductase/NADH oxidase N-terminal" evidence="5">
    <location>
        <begin position="28"/>
        <end position="351"/>
    </location>
</feature>